<evidence type="ECO:0000256" key="3">
    <source>
        <dbReference type="ARBA" id="ARBA00023157"/>
    </source>
</evidence>
<keyword evidence="2" id="KW-0677">Repeat</keyword>
<dbReference type="InterPro" id="IPR043543">
    <property type="entry name" value="PAPPA/PAPPA2"/>
</dbReference>
<dbReference type="PANTHER" id="PTHR46130:SF3">
    <property type="entry name" value="CHROMOSOME UNDETERMINED SCAFFOLD_33, WHOLE GENOME SHOTGUN SEQUENCE"/>
    <property type="match status" value="1"/>
</dbReference>
<name>A0AAD1X8P3_EUPCR</name>
<sequence>MSFQWDALIRTEAFPFNSMHQFTIEFEVFLVTNEGVLDLYPHTEDATDWKQYWTRFGRSWTKMRRKSREVRGKGLTRYKWNRVTFSYAFGSDTDQINLYNSVQVMRQYGSADPLDIDYKGGDLNISESGFIEAPNMSIQFKHLRGLVRNIKFYPWALNNQSLHDMGAYEEVGDSGYTYQETLNSNYYSKFSSNSAKIPNSDNACMIYFPNQKELCMNLEYKKEEYCTIGYREIYKFCRDICGDGSVKKNPRIFECDDGNTENGDGCSEDCTVEEFYTCFEDPTLNYKSYCVPSCGSGIYESVTEECDDGNTSSGDGCESDCTITDGHKCINYVTQPSYCTPNCGDSVRDTDIFEECDDGNNLDFDGCSKDYKLEEKYVCNIVPGKEDKCDTKFPRPVPVSHSFNSQTKDIYVGFDQIMMDQKLNETSMFVFVESPNGEISFTYTSKFEGKKALVKTLLLLLSQFLLLLVE</sequence>
<proteinExistence type="predicted"/>
<evidence type="ECO:0000256" key="1">
    <source>
        <dbReference type="ARBA" id="ARBA00022729"/>
    </source>
</evidence>
<gene>
    <name evidence="4" type="ORF">ECRASSUSDP1_LOCUS6404</name>
</gene>
<dbReference type="GO" id="GO:0005615">
    <property type="term" value="C:extracellular space"/>
    <property type="evidence" value="ECO:0007669"/>
    <property type="project" value="TreeGrafter"/>
</dbReference>
<keyword evidence="3" id="KW-1015">Disulfide bond</keyword>
<dbReference type="PANTHER" id="PTHR46130">
    <property type="entry name" value="LAMGL DOMAIN-CONTAINING PROTEIN"/>
    <property type="match status" value="1"/>
</dbReference>
<dbReference type="GO" id="GO:0006508">
    <property type="term" value="P:proteolysis"/>
    <property type="evidence" value="ECO:0007669"/>
    <property type="project" value="TreeGrafter"/>
</dbReference>
<comment type="caution">
    <text evidence="4">The sequence shown here is derived from an EMBL/GenBank/DDBJ whole genome shotgun (WGS) entry which is preliminary data.</text>
</comment>
<dbReference type="GO" id="GO:0004222">
    <property type="term" value="F:metalloendopeptidase activity"/>
    <property type="evidence" value="ECO:0007669"/>
    <property type="project" value="TreeGrafter"/>
</dbReference>
<accession>A0AAD1X8P3</accession>
<organism evidence="4 5">
    <name type="scientific">Euplotes crassus</name>
    <dbReference type="NCBI Taxonomy" id="5936"/>
    <lineage>
        <taxon>Eukaryota</taxon>
        <taxon>Sar</taxon>
        <taxon>Alveolata</taxon>
        <taxon>Ciliophora</taxon>
        <taxon>Intramacronucleata</taxon>
        <taxon>Spirotrichea</taxon>
        <taxon>Hypotrichia</taxon>
        <taxon>Euplotida</taxon>
        <taxon>Euplotidae</taxon>
        <taxon>Moneuplotes</taxon>
    </lineage>
</organism>
<keyword evidence="1" id="KW-0732">Signal</keyword>
<dbReference type="GO" id="GO:0007166">
    <property type="term" value="P:cell surface receptor signaling pathway"/>
    <property type="evidence" value="ECO:0007669"/>
    <property type="project" value="TreeGrafter"/>
</dbReference>
<dbReference type="Proteomes" id="UP001295684">
    <property type="component" value="Unassembled WGS sequence"/>
</dbReference>
<dbReference type="AlphaFoldDB" id="A0AAD1X8P3"/>
<evidence type="ECO:0000256" key="2">
    <source>
        <dbReference type="ARBA" id="ARBA00022737"/>
    </source>
</evidence>
<dbReference type="NCBIfam" id="TIGR02232">
    <property type="entry name" value="myxo_disulf_rpt"/>
    <property type="match status" value="3"/>
</dbReference>
<evidence type="ECO:0000313" key="5">
    <source>
        <dbReference type="Proteomes" id="UP001295684"/>
    </source>
</evidence>
<protein>
    <submittedName>
        <fullName evidence="4">Uncharacterized protein</fullName>
    </submittedName>
</protein>
<keyword evidence="5" id="KW-1185">Reference proteome</keyword>
<evidence type="ECO:0000313" key="4">
    <source>
        <dbReference type="EMBL" id="CAI2365054.1"/>
    </source>
</evidence>
<dbReference type="InterPro" id="IPR011936">
    <property type="entry name" value="Myxo_disulph_rpt"/>
</dbReference>
<dbReference type="Pfam" id="PF13948">
    <property type="entry name" value="DUF4215"/>
    <property type="match status" value="3"/>
</dbReference>
<reference evidence="4" key="1">
    <citation type="submission" date="2023-07" db="EMBL/GenBank/DDBJ databases">
        <authorList>
            <consortium name="AG Swart"/>
            <person name="Singh M."/>
            <person name="Singh A."/>
            <person name="Seah K."/>
            <person name="Emmerich C."/>
        </authorList>
    </citation>
    <scope>NUCLEOTIDE SEQUENCE</scope>
    <source>
        <strain evidence="4">DP1</strain>
    </source>
</reference>
<dbReference type="EMBL" id="CAMPGE010006207">
    <property type="protein sequence ID" value="CAI2365054.1"/>
    <property type="molecule type" value="Genomic_DNA"/>
</dbReference>